<protein>
    <submittedName>
        <fullName evidence="2">Protein msta, isoform A</fullName>
    </submittedName>
</protein>
<dbReference type="CDD" id="cd20071">
    <property type="entry name" value="SET_SMYD"/>
    <property type="match status" value="1"/>
</dbReference>
<feature type="domain" description="SET" evidence="1">
    <location>
        <begin position="76"/>
        <end position="320"/>
    </location>
</feature>
<comment type="caution">
    <text evidence="2">The sequence shown here is derived from an EMBL/GenBank/DDBJ whole genome shotgun (WGS) entry which is preliminary data.</text>
</comment>
<evidence type="ECO:0000313" key="3">
    <source>
        <dbReference type="Proteomes" id="UP000198287"/>
    </source>
</evidence>
<accession>A0A226E128</accession>
<dbReference type="OMA" id="CKWPVCG"/>
<dbReference type="AlphaFoldDB" id="A0A226E128"/>
<dbReference type="Gene3D" id="1.10.220.160">
    <property type="match status" value="1"/>
</dbReference>
<evidence type="ECO:0000313" key="2">
    <source>
        <dbReference type="EMBL" id="OXA51432.1"/>
    </source>
</evidence>
<evidence type="ECO:0000259" key="1">
    <source>
        <dbReference type="Pfam" id="PF00856"/>
    </source>
</evidence>
<dbReference type="PANTHER" id="PTHR46455">
    <property type="entry name" value="SET AND MYND DOMAIN CONTAINING, ARTHROPOD-SPECIFIC, MEMBER 4, ISOFORM A"/>
    <property type="match status" value="1"/>
</dbReference>
<dbReference type="SUPFAM" id="SSF82199">
    <property type="entry name" value="SET domain"/>
    <property type="match status" value="1"/>
</dbReference>
<dbReference type="Gene3D" id="2.170.270.10">
    <property type="entry name" value="SET domain"/>
    <property type="match status" value="1"/>
</dbReference>
<dbReference type="STRING" id="158441.A0A226E128"/>
<dbReference type="InterPro" id="IPR046341">
    <property type="entry name" value="SET_dom_sf"/>
</dbReference>
<dbReference type="GO" id="GO:0008276">
    <property type="term" value="F:protein methyltransferase activity"/>
    <property type="evidence" value="ECO:0007669"/>
    <property type="project" value="UniProtKB-ARBA"/>
</dbReference>
<dbReference type="PANTHER" id="PTHR46455:SF5">
    <property type="entry name" value="SET AND MYND DOMAIN CONTAINING, ARTHROPOD-SPECIFIC, MEMBER 4, ISOFORM A"/>
    <property type="match status" value="1"/>
</dbReference>
<sequence length="405" mass="45080">MGPELLPTAKPPHPISQCPLCQSPPSPSTPCPTCINMRRYWDLTSVASSKQVDLTSTPTDLSFPGPGLVYQSPIYGNHVVASRPIETGELIILEKPLLVSPYGPSDKLPLCLTCHRDVALSTKCPRCKWPVCGDVCAQDPCHASNECDILVKNNVKSRGLPNEYFSIETLRCLLLRKNSPKKWARILAFEAHLGPRGESMKAKEMLQFISNFILDKCGLGNEFDEATVDHVVGVLSVNTFWGFNDLERYSSVLFDKVTLFAHDCNPNTIRKLIQLQPPASHNNNSSSVNESLHSSQDSGIAIMIHAARNILAGESITIQYVNVSPGHYTVEERRAELLELFYFHCTCSRCLEELVELELTTKLSINENGNEETEANSTTKENEYENQLNGNVELLVDNYLMQELS</sequence>
<dbReference type="EMBL" id="LNIX01000007">
    <property type="protein sequence ID" value="OXA51432.1"/>
    <property type="molecule type" value="Genomic_DNA"/>
</dbReference>
<gene>
    <name evidence="2" type="ORF">Fcan01_12986</name>
</gene>
<proteinExistence type="predicted"/>
<dbReference type="InterPro" id="IPR001214">
    <property type="entry name" value="SET_dom"/>
</dbReference>
<keyword evidence="3" id="KW-1185">Reference proteome</keyword>
<dbReference type="Gene3D" id="6.10.140.2220">
    <property type="match status" value="1"/>
</dbReference>
<dbReference type="Pfam" id="PF00856">
    <property type="entry name" value="SET"/>
    <property type="match status" value="1"/>
</dbReference>
<dbReference type="GO" id="GO:0008757">
    <property type="term" value="F:S-adenosylmethionine-dependent methyltransferase activity"/>
    <property type="evidence" value="ECO:0007669"/>
    <property type="project" value="UniProtKB-ARBA"/>
</dbReference>
<name>A0A226E128_FOLCA</name>
<dbReference type="InterPro" id="IPR053010">
    <property type="entry name" value="SET_SmydA-8"/>
</dbReference>
<organism evidence="2 3">
    <name type="scientific">Folsomia candida</name>
    <name type="common">Springtail</name>
    <dbReference type="NCBI Taxonomy" id="158441"/>
    <lineage>
        <taxon>Eukaryota</taxon>
        <taxon>Metazoa</taxon>
        <taxon>Ecdysozoa</taxon>
        <taxon>Arthropoda</taxon>
        <taxon>Hexapoda</taxon>
        <taxon>Collembola</taxon>
        <taxon>Entomobryomorpha</taxon>
        <taxon>Isotomoidea</taxon>
        <taxon>Isotomidae</taxon>
        <taxon>Proisotominae</taxon>
        <taxon>Folsomia</taxon>
    </lineage>
</organism>
<dbReference type="GO" id="GO:0008170">
    <property type="term" value="F:N-methyltransferase activity"/>
    <property type="evidence" value="ECO:0007669"/>
    <property type="project" value="UniProtKB-ARBA"/>
</dbReference>
<reference evidence="2 3" key="1">
    <citation type="submission" date="2015-12" db="EMBL/GenBank/DDBJ databases">
        <title>The genome of Folsomia candida.</title>
        <authorList>
            <person name="Faddeeva A."/>
            <person name="Derks M.F."/>
            <person name="Anvar Y."/>
            <person name="Smit S."/>
            <person name="Van Straalen N."/>
            <person name="Roelofs D."/>
        </authorList>
    </citation>
    <scope>NUCLEOTIDE SEQUENCE [LARGE SCALE GENOMIC DNA]</scope>
    <source>
        <strain evidence="2 3">VU population</strain>
        <tissue evidence="2">Whole body</tissue>
    </source>
</reference>
<dbReference type="OrthoDB" id="265717at2759"/>
<dbReference type="Proteomes" id="UP000198287">
    <property type="component" value="Unassembled WGS sequence"/>
</dbReference>